<dbReference type="PANTHER" id="PTHR34385">
    <property type="entry name" value="D-ALANYL-D-ALANINE CARBOXYPEPTIDASE"/>
    <property type="match status" value="1"/>
</dbReference>
<keyword evidence="1" id="KW-0732">Signal</keyword>
<dbReference type="InterPro" id="IPR052179">
    <property type="entry name" value="DD-CPase-like"/>
</dbReference>
<dbReference type="Pfam" id="PF02557">
    <property type="entry name" value="VanY"/>
    <property type="match status" value="1"/>
</dbReference>
<feature type="chain" id="PRO_5030754558" evidence="1">
    <location>
        <begin position="19"/>
        <end position="223"/>
    </location>
</feature>
<feature type="signal peptide" evidence="1">
    <location>
        <begin position="1"/>
        <end position="18"/>
    </location>
</feature>
<dbReference type="InterPro" id="IPR003709">
    <property type="entry name" value="VanY-like_core_dom"/>
</dbReference>
<evidence type="ECO:0000256" key="1">
    <source>
        <dbReference type="SAM" id="SignalP"/>
    </source>
</evidence>
<gene>
    <name evidence="3" type="ORF">HGP29_12640</name>
</gene>
<dbReference type="AlphaFoldDB" id="A0A7X8SKZ5"/>
<evidence type="ECO:0000313" key="3">
    <source>
        <dbReference type="EMBL" id="NLR92065.1"/>
    </source>
</evidence>
<organism evidence="3 4">
    <name type="scientific">Flammeovirga agarivorans</name>
    <dbReference type="NCBI Taxonomy" id="2726742"/>
    <lineage>
        <taxon>Bacteria</taxon>
        <taxon>Pseudomonadati</taxon>
        <taxon>Bacteroidota</taxon>
        <taxon>Cytophagia</taxon>
        <taxon>Cytophagales</taxon>
        <taxon>Flammeovirgaceae</taxon>
        <taxon>Flammeovirga</taxon>
    </lineage>
</organism>
<feature type="domain" description="D-alanyl-D-alanine carboxypeptidase-like core" evidence="2">
    <location>
        <begin position="86"/>
        <end position="194"/>
    </location>
</feature>
<dbReference type="Gene3D" id="3.30.1380.10">
    <property type="match status" value="1"/>
</dbReference>
<proteinExistence type="predicted"/>
<sequence length="223" mass="26958">MRYFFHLLLFFVSTHSFAQECDDQIKKKHWNYRVNLSTFIAIKEGVDINPKYIYYDFMDLPIGVPFNYLDYINIKGYKYVDIDKNKLLEPAFHSYQEMRSKALRDGININIRSSYRNKSTQEYVFHKHGPKVAENPGYSEHHLLTTMDIHYCGENTKLFLWMLKYGADYGWIPTYFFRTGSYIRKESWHWRYVGADAAYWFRCTWNYQYQSEINRLQAVFGHI</sequence>
<dbReference type="SUPFAM" id="SSF55166">
    <property type="entry name" value="Hedgehog/DD-peptidase"/>
    <property type="match status" value="1"/>
</dbReference>
<dbReference type="GO" id="GO:0008233">
    <property type="term" value="F:peptidase activity"/>
    <property type="evidence" value="ECO:0007669"/>
    <property type="project" value="InterPro"/>
</dbReference>
<keyword evidence="4" id="KW-1185">Reference proteome</keyword>
<evidence type="ECO:0000259" key="2">
    <source>
        <dbReference type="Pfam" id="PF02557"/>
    </source>
</evidence>
<dbReference type="Proteomes" id="UP000585050">
    <property type="component" value="Unassembled WGS sequence"/>
</dbReference>
<dbReference type="RefSeq" id="WP_168882770.1">
    <property type="nucleotide sequence ID" value="NZ_JABAIL010000003.1"/>
</dbReference>
<protein>
    <submittedName>
        <fullName evidence="3">M15 family metallopeptidase</fullName>
    </submittedName>
</protein>
<accession>A0A7X8SKZ5</accession>
<evidence type="ECO:0000313" key="4">
    <source>
        <dbReference type="Proteomes" id="UP000585050"/>
    </source>
</evidence>
<reference evidence="3 4" key="1">
    <citation type="submission" date="2020-04" db="EMBL/GenBank/DDBJ databases">
        <title>Flammeovirga sp. SR4, a novel species isolated from seawater.</title>
        <authorList>
            <person name="Wang X."/>
        </authorList>
    </citation>
    <scope>NUCLEOTIDE SEQUENCE [LARGE SCALE GENOMIC DNA]</scope>
    <source>
        <strain evidence="3 4">SR4</strain>
    </source>
</reference>
<dbReference type="PANTHER" id="PTHR34385:SF1">
    <property type="entry name" value="PEPTIDOGLYCAN L-ALANYL-D-GLUTAMATE ENDOPEPTIDASE CWLK"/>
    <property type="match status" value="1"/>
</dbReference>
<dbReference type="GO" id="GO:0006508">
    <property type="term" value="P:proteolysis"/>
    <property type="evidence" value="ECO:0007669"/>
    <property type="project" value="InterPro"/>
</dbReference>
<name>A0A7X8SKZ5_9BACT</name>
<comment type="caution">
    <text evidence="3">The sequence shown here is derived from an EMBL/GenBank/DDBJ whole genome shotgun (WGS) entry which is preliminary data.</text>
</comment>
<dbReference type="EMBL" id="JABAIL010000003">
    <property type="protein sequence ID" value="NLR92065.1"/>
    <property type="molecule type" value="Genomic_DNA"/>
</dbReference>
<dbReference type="InterPro" id="IPR009045">
    <property type="entry name" value="Zn_M74/Hedgehog-like"/>
</dbReference>